<dbReference type="Proteomes" id="UP000814033">
    <property type="component" value="Unassembled WGS sequence"/>
</dbReference>
<sequence length="297" mass="33667">MHARCVCCAERRISADKHMDGTTQRFSEADHGLRCPGDSELPMFVDNDEKFPEEYVVAELTLADKKRSTQRYLVGRYSWPRHEIECEKCREADVPCLVDIHKNHPNTSGCSLCSLHRAPCSLYINEDEDEDDEEEEKDIEQVATTTSVTLRSAAGKPNIPQDERHGEVHILPHRLGDKEDEAKYAANVIVAYVEKAETSSRYVVGVYGAPTNEVECETCHYASTRKGTRCPCLRSGEKRRGCVLCGLRRAPGQLFRCPLVSIWTHHCVVNPSQRPLRPRVTQTRLFILVKSTLRSLQ</sequence>
<gene>
    <name evidence="1" type="ORF">FA95DRAFT_1098578</name>
</gene>
<dbReference type="EMBL" id="MU275889">
    <property type="protein sequence ID" value="KAI0048294.1"/>
    <property type="molecule type" value="Genomic_DNA"/>
</dbReference>
<keyword evidence="2" id="KW-1185">Reference proteome</keyword>
<comment type="caution">
    <text evidence="1">The sequence shown here is derived from an EMBL/GenBank/DDBJ whole genome shotgun (WGS) entry which is preliminary data.</text>
</comment>
<evidence type="ECO:0000313" key="2">
    <source>
        <dbReference type="Proteomes" id="UP000814033"/>
    </source>
</evidence>
<reference evidence="1" key="1">
    <citation type="submission" date="2021-02" db="EMBL/GenBank/DDBJ databases">
        <authorList>
            <consortium name="DOE Joint Genome Institute"/>
            <person name="Ahrendt S."/>
            <person name="Looney B.P."/>
            <person name="Miyauchi S."/>
            <person name="Morin E."/>
            <person name="Drula E."/>
            <person name="Courty P.E."/>
            <person name="Chicoki N."/>
            <person name="Fauchery L."/>
            <person name="Kohler A."/>
            <person name="Kuo A."/>
            <person name="Labutti K."/>
            <person name="Pangilinan J."/>
            <person name="Lipzen A."/>
            <person name="Riley R."/>
            <person name="Andreopoulos W."/>
            <person name="He G."/>
            <person name="Johnson J."/>
            <person name="Barry K.W."/>
            <person name="Grigoriev I.V."/>
            <person name="Nagy L."/>
            <person name="Hibbett D."/>
            <person name="Henrissat B."/>
            <person name="Matheny P.B."/>
            <person name="Labbe J."/>
            <person name="Martin F."/>
        </authorList>
    </citation>
    <scope>NUCLEOTIDE SEQUENCE</scope>
    <source>
        <strain evidence="1">FP105234-sp</strain>
    </source>
</reference>
<name>A0ACB8RVM1_9AGAM</name>
<evidence type="ECO:0000313" key="1">
    <source>
        <dbReference type="EMBL" id="KAI0048294.1"/>
    </source>
</evidence>
<reference evidence="1" key="2">
    <citation type="journal article" date="2022" name="New Phytol.">
        <title>Evolutionary transition to the ectomycorrhizal habit in the genomes of a hyperdiverse lineage of mushroom-forming fungi.</title>
        <authorList>
            <person name="Looney B."/>
            <person name="Miyauchi S."/>
            <person name="Morin E."/>
            <person name="Drula E."/>
            <person name="Courty P.E."/>
            <person name="Kohler A."/>
            <person name="Kuo A."/>
            <person name="LaButti K."/>
            <person name="Pangilinan J."/>
            <person name="Lipzen A."/>
            <person name="Riley R."/>
            <person name="Andreopoulos W."/>
            <person name="He G."/>
            <person name="Johnson J."/>
            <person name="Nolan M."/>
            <person name="Tritt A."/>
            <person name="Barry K.W."/>
            <person name="Grigoriev I.V."/>
            <person name="Nagy L.G."/>
            <person name="Hibbett D."/>
            <person name="Henrissat B."/>
            <person name="Matheny P.B."/>
            <person name="Labbe J."/>
            <person name="Martin F.M."/>
        </authorList>
    </citation>
    <scope>NUCLEOTIDE SEQUENCE</scope>
    <source>
        <strain evidence="1">FP105234-sp</strain>
    </source>
</reference>
<proteinExistence type="predicted"/>
<protein>
    <submittedName>
        <fullName evidence="1">Uncharacterized protein</fullName>
    </submittedName>
</protein>
<accession>A0ACB8RVM1</accession>
<organism evidence="1 2">
    <name type="scientific">Auriscalpium vulgare</name>
    <dbReference type="NCBI Taxonomy" id="40419"/>
    <lineage>
        <taxon>Eukaryota</taxon>
        <taxon>Fungi</taxon>
        <taxon>Dikarya</taxon>
        <taxon>Basidiomycota</taxon>
        <taxon>Agaricomycotina</taxon>
        <taxon>Agaricomycetes</taxon>
        <taxon>Russulales</taxon>
        <taxon>Auriscalpiaceae</taxon>
        <taxon>Auriscalpium</taxon>
    </lineage>
</organism>